<name>A0A841E9N8_9ACTN</name>
<protein>
    <submittedName>
        <fullName evidence="2">GNAT superfamily N-acetyltransferase</fullName>
    </submittedName>
</protein>
<dbReference type="SUPFAM" id="SSF55729">
    <property type="entry name" value="Acyl-CoA N-acyltransferases (Nat)"/>
    <property type="match status" value="1"/>
</dbReference>
<feature type="domain" description="N-acetyltransferase" evidence="1">
    <location>
        <begin position="7"/>
        <end position="163"/>
    </location>
</feature>
<accession>A0A841E9N8</accession>
<dbReference type="Gene3D" id="3.40.630.30">
    <property type="match status" value="1"/>
</dbReference>
<evidence type="ECO:0000259" key="1">
    <source>
        <dbReference type="PROSITE" id="PS51186"/>
    </source>
</evidence>
<dbReference type="InterPro" id="IPR000182">
    <property type="entry name" value="GNAT_dom"/>
</dbReference>
<comment type="caution">
    <text evidence="2">The sequence shown here is derived from an EMBL/GenBank/DDBJ whole genome shotgun (WGS) entry which is preliminary data.</text>
</comment>
<gene>
    <name evidence="2" type="ORF">HNR25_000981</name>
</gene>
<dbReference type="AlphaFoldDB" id="A0A841E9N8"/>
<evidence type="ECO:0000313" key="3">
    <source>
        <dbReference type="Proteomes" id="UP000578077"/>
    </source>
</evidence>
<keyword evidence="2" id="KW-0808">Transferase</keyword>
<dbReference type="Proteomes" id="UP000578077">
    <property type="component" value="Unassembled WGS sequence"/>
</dbReference>
<dbReference type="RefSeq" id="WP_184633530.1">
    <property type="nucleotide sequence ID" value="NZ_BAABKT010000003.1"/>
</dbReference>
<keyword evidence="3" id="KW-1185">Reference proteome</keyword>
<organism evidence="2 3">
    <name type="scientific">Streptomonospora salina</name>
    <dbReference type="NCBI Taxonomy" id="104205"/>
    <lineage>
        <taxon>Bacteria</taxon>
        <taxon>Bacillati</taxon>
        <taxon>Actinomycetota</taxon>
        <taxon>Actinomycetes</taxon>
        <taxon>Streptosporangiales</taxon>
        <taxon>Nocardiopsidaceae</taxon>
        <taxon>Streptomonospora</taxon>
    </lineage>
</organism>
<evidence type="ECO:0000313" key="2">
    <source>
        <dbReference type="EMBL" id="MBB5997230.1"/>
    </source>
</evidence>
<dbReference type="InterPro" id="IPR016181">
    <property type="entry name" value="Acyl_CoA_acyltransferase"/>
</dbReference>
<dbReference type="EMBL" id="JACHLY010000001">
    <property type="protein sequence ID" value="MBB5997230.1"/>
    <property type="molecule type" value="Genomic_DNA"/>
</dbReference>
<sequence>METQQRPDVEQADASHIEAIVDLADRWRRDYRRHAPGFRDPAPDARERHRARVGAIVADRRSGLALVATRGSEPAGCLLAVLGPAADVYAPGGELARIDDFWVADPADWWGAGAALLEEARPRLRALGAARIVVEAGGHDSPKQAFLWRSGLTLASERYQASL</sequence>
<dbReference type="PROSITE" id="PS51186">
    <property type="entry name" value="GNAT"/>
    <property type="match status" value="1"/>
</dbReference>
<proteinExistence type="predicted"/>
<reference evidence="2 3" key="1">
    <citation type="submission" date="2020-08" db="EMBL/GenBank/DDBJ databases">
        <title>Sequencing the genomes of 1000 actinobacteria strains.</title>
        <authorList>
            <person name="Klenk H.-P."/>
        </authorList>
    </citation>
    <scope>NUCLEOTIDE SEQUENCE [LARGE SCALE GENOMIC DNA]</scope>
    <source>
        <strain evidence="2 3">DSM 44593</strain>
    </source>
</reference>
<dbReference type="GO" id="GO:0016747">
    <property type="term" value="F:acyltransferase activity, transferring groups other than amino-acyl groups"/>
    <property type="evidence" value="ECO:0007669"/>
    <property type="project" value="InterPro"/>
</dbReference>